<dbReference type="EMBL" id="JAIPUX010005290">
    <property type="protein sequence ID" value="KAH0616321.1"/>
    <property type="molecule type" value="Genomic_DNA"/>
</dbReference>
<evidence type="ECO:0000259" key="4">
    <source>
        <dbReference type="PROSITE" id="PS50002"/>
    </source>
</evidence>
<gene>
    <name evidence="5" type="ORF">JD844_027350</name>
</gene>
<feature type="domain" description="SH3" evidence="4">
    <location>
        <begin position="24"/>
        <end position="87"/>
    </location>
</feature>
<dbReference type="PANTHER" id="PTHR22647">
    <property type="entry name" value="SH3 DOMAIN AND TETRATRICOPEPTIDE REPEATS CONTAINING PROTEIN"/>
    <property type="match status" value="1"/>
</dbReference>
<dbReference type="PROSITE" id="PS50002">
    <property type="entry name" value="SH3"/>
    <property type="match status" value="1"/>
</dbReference>
<evidence type="ECO:0000313" key="6">
    <source>
        <dbReference type="Proteomes" id="UP000826234"/>
    </source>
</evidence>
<organism evidence="5 6">
    <name type="scientific">Phrynosoma platyrhinos</name>
    <name type="common">Desert horned lizard</name>
    <dbReference type="NCBI Taxonomy" id="52577"/>
    <lineage>
        <taxon>Eukaryota</taxon>
        <taxon>Metazoa</taxon>
        <taxon>Chordata</taxon>
        <taxon>Craniata</taxon>
        <taxon>Vertebrata</taxon>
        <taxon>Euteleostomi</taxon>
        <taxon>Lepidosauria</taxon>
        <taxon>Squamata</taxon>
        <taxon>Bifurcata</taxon>
        <taxon>Unidentata</taxon>
        <taxon>Episquamata</taxon>
        <taxon>Toxicofera</taxon>
        <taxon>Iguania</taxon>
        <taxon>Phrynosomatidae</taxon>
        <taxon>Phrynosomatinae</taxon>
        <taxon>Phrynosoma</taxon>
    </lineage>
</organism>
<dbReference type="InterPro" id="IPR042772">
    <property type="entry name" value="SH3TC1/SH3TC2"/>
</dbReference>
<keyword evidence="6" id="KW-1185">Reference proteome</keyword>
<keyword evidence="3" id="KW-0472">Membrane</keyword>
<dbReference type="Gene3D" id="2.30.30.40">
    <property type="entry name" value="SH3 Domains"/>
    <property type="match status" value="1"/>
</dbReference>
<keyword evidence="3" id="KW-0812">Transmembrane</keyword>
<comment type="caution">
    <text evidence="5">The sequence shown here is derived from an EMBL/GenBank/DDBJ whole genome shotgun (WGS) entry which is preliminary data.</text>
</comment>
<feature type="transmembrane region" description="Helical" evidence="3">
    <location>
        <begin position="12"/>
        <end position="35"/>
    </location>
</feature>
<keyword evidence="3" id="KW-1133">Transmembrane helix</keyword>
<evidence type="ECO:0000313" key="5">
    <source>
        <dbReference type="EMBL" id="KAH0616321.1"/>
    </source>
</evidence>
<dbReference type="InterPro" id="IPR036028">
    <property type="entry name" value="SH3-like_dom_sf"/>
</dbReference>
<name>A0ABQ7SG30_PHRPL</name>
<evidence type="ECO:0000256" key="3">
    <source>
        <dbReference type="SAM" id="Phobius"/>
    </source>
</evidence>
<evidence type="ECO:0000256" key="2">
    <source>
        <dbReference type="PROSITE-ProRule" id="PRU00192"/>
    </source>
</evidence>
<dbReference type="Pfam" id="PF00018">
    <property type="entry name" value="SH3_1"/>
    <property type="match status" value="1"/>
</dbReference>
<reference evidence="5 6" key="1">
    <citation type="journal article" date="2022" name="Gigascience">
        <title>A chromosome-level genome assembly and annotation of the desert horned lizard, Phrynosoma platyrhinos, provides insight into chromosomal rearrangements among reptiles.</title>
        <authorList>
            <person name="Koochekian N."/>
            <person name="Ascanio A."/>
            <person name="Farleigh K."/>
            <person name="Card D.C."/>
            <person name="Schield D.R."/>
            <person name="Castoe T.A."/>
            <person name="Jezkova T."/>
        </authorList>
    </citation>
    <scope>NUCLEOTIDE SEQUENCE [LARGE SCALE GENOMIC DNA]</scope>
    <source>
        <strain evidence="5">NK-2021</strain>
    </source>
</reference>
<sequence length="93" mass="10504">MNLLSLMKSYCIIILLYISFLYYTATGFSIAIISYESTVPEEIGFQKGDRIEIIGYFMKCMQWFVGRHVPSGQVGFVQSSHVSPEGFSTTVTE</sequence>
<dbReference type="Proteomes" id="UP000826234">
    <property type="component" value="Unassembled WGS sequence"/>
</dbReference>
<protein>
    <recommendedName>
        <fullName evidence="4">SH3 domain-containing protein</fullName>
    </recommendedName>
</protein>
<dbReference type="InterPro" id="IPR001452">
    <property type="entry name" value="SH3_domain"/>
</dbReference>
<keyword evidence="1 2" id="KW-0728">SH3 domain</keyword>
<proteinExistence type="predicted"/>
<dbReference type="SUPFAM" id="SSF50044">
    <property type="entry name" value="SH3-domain"/>
    <property type="match status" value="1"/>
</dbReference>
<accession>A0ABQ7SG30</accession>
<evidence type="ECO:0000256" key="1">
    <source>
        <dbReference type="ARBA" id="ARBA00022443"/>
    </source>
</evidence>
<dbReference type="PANTHER" id="PTHR22647:SF3">
    <property type="entry name" value="SH3 DOMAIN AND TETRATRICOPEPTIDE REPEAT-CONTAINING PROTEIN 1"/>
    <property type="match status" value="1"/>
</dbReference>